<dbReference type="InterPro" id="IPR016187">
    <property type="entry name" value="CTDL_fold"/>
</dbReference>
<accession>A0A7S1FSJ3</accession>
<sequence length="661" mass="74476">MMANFILTKIENDRASSREIFRYAHHMTTLMTVERFFNSLNDASTHMIDSSLTLLARGDIISFFQVCGPGFVHSINRKSEIVAIFKYDSDLDESSLSVSQGLTDEIMGLETPSWNRTRPSGLTGSVASLQISIKAVGIEVNDSNQGTLIIQSLEGYQRAMDYGFESMRRSATGLADAMEIVPWTTFPEFVIAAGLDRSFEQEQCFDSSGSLVSCTDPTVNSSLMSRFPRQMQRMNLFANAEHIATLDTLVRRKFIDISRFSRCLGILHGFNNCQLGSDLLNHRNNNPTNVITARAAKEALTGYNQNDPIDRYEIGRRIRQTNYFVNGYYNRCLSKLTEDHMGIPSGTLVTTHWTELEECVDVICTMHGAVFDPVDNTCSVVSAFSNADTILESYCTPTIEYPRRTNVCKGDRMTASSILWPGQYICSPNGNRFGLNEEGTVLVTSSDGITLEILSNRTTATSYLKMEVEGSTKGLFVYESDEHLQLNDCAETDTSQSLWQLPFTEDISTEAIIMWQHGEVVVREQDLTKMNIYGGNYAIITIDGQDYEYFLHERRLTFMQHRSIAEDWGGDLVWLDNIGERNEYTNLFGSYDHFVGATKVNSTFWRWSNGVEWSSSDLAIWDSGQPSLNSNEDVIGMNLSRWNDISGESQKMAVYKRLKPS</sequence>
<protein>
    <recommendedName>
        <fullName evidence="1">C-type lectin domain-containing protein</fullName>
    </recommendedName>
</protein>
<gene>
    <name evidence="2" type="ORF">CHYS00102_LOCUS12625</name>
</gene>
<feature type="domain" description="C-type lectin" evidence="1">
    <location>
        <begin position="544"/>
        <end position="656"/>
    </location>
</feature>
<dbReference type="EMBL" id="HBFR01017308">
    <property type="protein sequence ID" value="CAD8885428.1"/>
    <property type="molecule type" value="Transcribed_RNA"/>
</dbReference>
<name>A0A7S1FSJ3_9STRA</name>
<proteinExistence type="predicted"/>
<dbReference type="InterPro" id="IPR001304">
    <property type="entry name" value="C-type_lectin-like"/>
</dbReference>
<dbReference type="InterPro" id="IPR016186">
    <property type="entry name" value="C-type_lectin-like/link_sf"/>
</dbReference>
<evidence type="ECO:0000313" key="2">
    <source>
        <dbReference type="EMBL" id="CAD8885428.1"/>
    </source>
</evidence>
<dbReference type="Gene3D" id="3.10.100.10">
    <property type="entry name" value="Mannose-Binding Protein A, subunit A"/>
    <property type="match status" value="1"/>
</dbReference>
<dbReference type="SUPFAM" id="SSF56436">
    <property type="entry name" value="C-type lectin-like"/>
    <property type="match status" value="1"/>
</dbReference>
<dbReference type="CDD" id="cd00037">
    <property type="entry name" value="CLECT"/>
    <property type="match status" value="1"/>
</dbReference>
<reference evidence="2" key="1">
    <citation type="submission" date="2021-01" db="EMBL/GenBank/DDBJ databases">
        <authorList>
            <person name="Corre E."/>
            <person name="Pelletier E."/>
            <person name="Niang G."/>
            <person name="Scheremetjew M."/>
            <person name="Finn R."/>
            <person name="Kale V."/>
            <person name="Holt S."/>
            <person name="Cochrane G."/>
            <person name="Meng A."/>
            <person name="Brown T."/>
            <person name="Cohen L."/>
        </authorList>
    </citation>
    <scope>NUCLEOTIDE SEQUENCE</scope>
    <source>
        <strain evidence="2">308</strain>
    </source>
</reference>
<dbReference type="PROSITE" id="PS50041">
    <property type="entry name" value="C_TYPE_LECTIN_2"/>
    <property type="match status" value="1"/>
</dbReference>
<evidence type="ECO:0000259" key="1">
    <source>
        <dbReference type="PROSITE" id="PS50041"/>
    </source>
</evidence>
<organism evidence="2">
    <name type="scientific">Corethron hystrix</name>
    <dbReference type="NCBI Taxonomy" id="216773"/>
    <lineage>
        <taxon>Eukaryota</taxon>
        <taxon>Sar</taxon>
        <taxon>Stramenopiles</taxon>
        <taxon>Ochrophyta</taxon>
        <taxon>Bacillariophyta</taxon>
        <taxon>Coscinodiscophyceae</taxon>
        <taxon>Corethrophycidae</taxon>
        <taxon>Corethrales</taxon>
        <taxon>Corethraceae</taxon>
        <taxon>Corethron</taxon>
    </lineage>
</organism>
<dbReference type="AlphaFoldDB" id="A0A7S1FSJ3"/>